<evidence type="ECO:0008006" key="3">
    <source>
        <dbReference type="Google" id="ProtNLM"/>
    </source>
</evidence>
<organism evidence="1 2">
    <name type="scientific">Helicobacter pylori (strain P12)</name>
    <dbReference type="NCBI Taxonomy" id="570508"/>
    <lineage>
        <taxon>Bacteria</taxon>
        <taxon>Pseudomonadati</taxon>
        <taxon>Campylobacterota</taxon>
        <taxon>Epsilonproteobacteria</taxon>
        <taxon>Campylobacterales</taxon>
        <taxon>Helicobacteraceae</taxon>
        <taxon>Helicobacter</taxon>
    </lineage>
</organism>
<sequence>MFLKFCFSSASQSFRSPILGVNAKIGYQNYFNDFIGLAYYGIIKYNYAKASSEKVQQLSYGGGIDLLVDFITTYSNKNSPTGIQTKRNFSSSFGIFGLGGFLKTHQRYRLSFD</sequence>
<evidence type="ECO:0000313" key="1">
    <source>
        <dbReference type="EMBL" id="ACJ08084.1"/>
    </source>
</evidence>
<evidence type="ECO:0000313" key="2">
    <source>
        <dbReference type="Proteomes" id="UP000008198"/>
    </source>
</evidence>
<name>B6JMF6_HELP2</name>
<dbReference type="Pfam" id="PF01856">
    <property type="entry name" value="HP_OMP"/>
    <property type="match status" value="1"/>
</dbReference>
<dbReference type="KEGG" id="hpp:HPP12_0932"/>
<dbReference type="Proteomes" id="UP000008198">
    <property type="component" value="Chromosome"/>
</dbReference>
<reference evidence="2" key="1">
    <citation type="submission" date="2008-10" db="EMBL/GenBank/DDBJ databases">
        <title>The complete genome sequence of Helicobacter pylori strain P12.</title>
        <authorList>
            <person name="Fischer W."/>
            <person name="Windhager L."/>
            <person name="Karnholz A."/>
            <person name="Zeiller M."/>
            <person name="Zimmer R."/>
            <person name="Haas R."/>
        </authorList>
    </citation>
    <scope>NUCLEOTIDE SEQUENCE [LARGE SCALE GENOMIC DNA]</scope>
    <source>
        <strain evidence="2">P12</strain>
    </source>
</reference>
<accession>B6JMF6</accession>
<gene>
    <name evidence="1" type="ordered locus">HPP12_0932</name>
</gene>
<dbReference type="InterPro" id="IPR002718">
    <property type="entry name" value="OMP_Helicobacter"/>
</dbReference>
<dbReference type="EMBL" id="CP001217">
    <property type="protein sequence ID" value="ACJ08084.1"/>
    <property type="molecule type" value="Genomic_DNA"/>
</dbReference>
<protein>
    <recommendedName>
        <fullName evidence="3">Outer membrane beta-barrel protein</fullName>
    </recommendedName>
</protein>
<dbReference type="AlphaFoldDB" id="B6JMF6"/>
<reference evidence="1 2" key="2">
    <citation type="journal article" date="2010" name="Nucleic Acids Res.">
        <title>Strain-specific genes of Helicobacter pylori: genome evolution driven by a novel type IV secretion system and genomic island transfer.</title>
        <authorList>
            <person name="Fischer W."/>
            <person name="Windhager L."/>
            <person name="Rohrer S."/>
            <person name="Zeiller M."/>
            <person name="Karnholz A."/>
            <person name="Hoffmann R."/>
            <person name="Zimmer R."/>
            <person name="Haas R."/>
        </authorList>
    </citation>
    <scope>NUCLEOTIDE SEQUENCE [LARGE SCALE GENOMIC DNA]</scope>
    <source>
        <strain evidence="1 2">P12</strain>
    </source>
</reference>
<dbReference type="HOGENOM" id="CLU_170986_0_0_7"/>
<dbReference type="PRINTS" id="PR01776">
    <property type="entry name" value="HPOMPFAMILY"/>
</dbReference>
<proteinExistence type="predicted"/>